<sequence>MTINCLRGNPTLGFYQHMGGKIVGEIKEIHQGAELVEDVLLFDWSM</sequence>
<accession>A0A645B4M5</accession>
<evidence type="ECO:0000313" key="1">
    <source>
        <dbReference type="EMBL" id="MPM60389.1"/>
    </source>
</evidence>
<dbReference type="EMBL" id="VSSQ01017778">
    <property type="protein sequence ID" value="MPM60389.1"/>
    <property type="molecule type" value="Genomic_DNA"/>
</dbReference>
<evidence type="ECO:0008006" key="2">
    <source>
        <dbReference type="Google" id="ProtNLM"/>
    </source>
</evidence>
<gene>
    <name evidence="1" type="ORF">SDC9_107240</name>
</gene>
<name>A0A645B4M5_9ZZZZ</name>
<organism evidence="1">
    <name type="scientific">bioreactor metagenome</name>
    <dbReference type="NCBI Taxonomy" id="1076179"/>
    <lineage>
        <taxon>unclassified sequences</taxon>
        <taxon>metagenomes</taxon>
        <taxon>ecological metagenomes</taxon>
    </lineage>
</organism>
<proteinExistence type="predicted"/>
<dbReference type="AlphaFoldDB" id="A0A645B4M5"/>
<protein>
    <recommendedName>
        <fullName evidence="2">N-acetyltransferase domain-containing protein</fullName>
    </recommendedName>
</protein>
<reference evidence="1" key="1">
    <citation type="submission" date="2019-08" db="EMBL/GenBank/DDBJ databases">
        <authorList>
            <person name="Kucharzyk K."/>
            <person name="Murdoch R.W."/>
            <person name="Higgins S."/>
            <person name="Loffler F."/>
        </authorList>
    </citation>
    <scope>NUCLEOTIDE SEQUENCE</scope>
</reference>
<comment type="caution">
    <text evidence="1">The sequence shown here is derived from an EMBL/GenBank/DDBJ whole genome shotgun (WGS) entry which is preliminary data.</text>
</comment>